<dbReference type="SUPFAM" id="SSF50891">
    <property type="entry name" value="Cyclophilin-like"/>
    <property type="match status" value="1"/>
</dbReference>
<feature type="domain" description="PPIase cyclophilin-type" evidence="5">
    <location>
        <begin position="17"/>
        <end position="92"/>
    </location>
</feature>
<keyword evidence="1 3" id="KW-0697">Rotamase</keyword>
<dbReference type="Proteomes" id="UP000001645">
    <property type="component" value="Unplaced"/>
</dbReference>
<dbReference type="EC" id="5.2.1.8" evidence="3"/>
<evidence type="ECO:0000256" key="3">
    <source>
        <dbReference type="RuleBase" id="RU363019"/>
    </source>
</evidence>
<dbReference type="GO" id="GO:0006457">
    <property type="term" value="P:protein folding"/>
    <property type="evidence" value="ECO:0007669"/>
    <property type="project" value="InterPro"/>
</dbReference>
<dbReference type="InterPro" id="IPR020892">
    <property type="entry name" value="Cyclophilin-type_PPIase_CS"/>
</dbReference>
<reference evidence="6" key="3">
    <citation type="submission" date="2025-09" db="UniProtKB">
        <authorList>
            <consortium name="Ensembl"/>
        </authorList>
    </citation>
    <scope>IDENTIFICATION</scope>
</reference>
<dbReference type="InterPro" id="IPR044666">
    <property type="entry name" value="Cyclophilin_A-like"/>
</dbReference>
<dbReference type="GO" id="GO:0003755">
    <property type="term" value="F:peptidyl-prolyl cis-trans isomerase activity"/>
    <property type="evidence" value="ECO:0007669"/>
    <property type="project" value="UniProtKB-UniRule"/>
</dbReference>
<organism evidence="6 7">
    <name type="scientific">Meleagris gallopavo</name>
    <name type="common">Wild turkey</name>
    <dbReference type="NCBI Taxonomy" id="9103"/>
    <lineage>
        <taxon>Eukaryota</taxon>
        <taxon>Metazoa</taxon>
        <taxon>Chordata</taxon>
        <taxon>Craniata</taxon>
        <taxon>Vertebrata</taxon>
        <taxon>Euteleostomi</taxon>
        <taxon>Archelosauria</taxon>
        <taxon>Archosauria</taxon>
        <taxon>Dinosauria</taxon>
        <taxon>Saurischia</taxon>
        <taxon>Theropoda</taxon>
        <taxon>Coelurosauria</taxon>
        <taxon>Aves</taxon>
        <taxon>Neognathae</taxon>
        <taxon>Galloanserae</taxon>
        <taxon>Galliformes</taxon>
        <taxon>Phasianidae</taxon>
        <taxon>Meleagridinae</taxon>
        <taxon>Meleagris</taxon>
    </lineage>
</organism>
<dbReference type="PROSITE" id="PS50072">
    <property type="entry name" value="CSA_PPIASE_2"/>
    <property type="match status" value="1"/>
</dbReference>
<evidence type="ECO:0000313" key="6">
    <source>
        <dbReference type="Ensembl" id="ENSMGAP00000023194.1"/>
    </source>
</evidence>
<evidence type="ECO:0000256" key="4">
    <source>
        <dbReference type="SAM" id="MobiDB-lite"/>
    </source>
</evidence>
<dbReference type="Gene3D" id="2.40.100.10">
    <property type="entry name" value="Cyclophilin-like"/>
    <property type="match status" value="1"/>
</dbReference>
<reference evidence="6" key="1">
    <citation type="journal article" date="2010" name="PLoS Biol.">
        <title>Multi-platform next-generation sequencing of the domestic turkey (Meleagris gallopavo): genome assembly and analysis.</title>
        <authorList>
            <person name="Dalloul R.A."/>
            <person name="Long J.A."/>
            <person name="Zimin A.V."/>
            <person name="Aslam L."/>
            <person name="Beal K."/>
            <person name="Blomberg L.A."/>
            <person name="Bouffard P."/>
            <person name="Burt D.W."/>
            <person name="Crasta O."/>
            <person name="Crooijmans R.P."/>
            <person name="Cooper K."/>
            <person name="Coulombe R.A."/>
            <person name="De S."/>
            <person name="Delany M.E."/>
            <person name="Dodgson J.B."/>
            <person name="Dong J.J."/>
            <person name="Evans C."/>
            <person name="Frederickson K.M."/>
            <person name="Flicek P."/>
            <person name="Florea L."/>
            <person name="Folkerts O."/>
            <person name="Groenen M.A."/>
            <person name="Harkins T.T."/>
            <person name="Herrero J."/>
            <person name="Hoffmann S."/>
            <person name="Megens H.J."/>
            <person name="Jiang A."/>
            <person name="de Jong P."/>
            <person name="Kaiser P."/>
            <person name="Kim H."/>
            <person name="Kim K.W."/>
            <person name="Kim S."/>
            <person name="Langenberger D."/>
            <person name="Lee M.K."/>
            <person name="Lee T."/>
            <person name="Mane S."/>
            <person name="Marcais G."/>
            <person name="Marz M."/>
            <person name="McElroy A.P."/>
            <person name="Modise T."/>
            <person name="Nefedov M."/>
            <person name="Notredame C."/>
            <person name="Paton I.R."/>
            <person name="Payne W.S."/>
            <person name="Pertea G."/>
            <person name="Prickett D."/>
            <person name="Puiu D."/>
            <person name="Qioa D."/>
            <person name="Raineri E."/>
            <person name="Ruffier M."/>
            <person name="Salzberg S.L."/>
            <person name="Schatz M.C."/>
            <person name="Scheuring C."/>
            <person name="Schmidt C.J."/>
            <person name="Schroeder S."/>
            <person name="Searle S.M."/>
            <person name="Smith E.J."/>
            <person name="Smith J."/>
            <person name="Sonstegard T.S."/>
            <person name="Stadler P.F."/>
            <person name="Tafer H."/>
            <person name="Tu Z.J."/>
            <person name="Van Tassell C.P."/>
            <person name="Vilella A.J."/>
            <person name="Williams K.P."/>
            <person name="Yorke J.A."/>
            <person name="Zhang L."/>
            <person name="Zhang H.B."/>
            <person name="Zhang X."/>
            <person name="Zhang Y."/>
            <person name="Reed K.M."/>
        </authorList>
    </citation>
    <scope>NUCLEOTIDE SEQUENCE [LARGE SCALE GENOMIC DNA]</scope>
</reference>
<evidence type="ECO:0000256" key="1">
    <source>
        <dbReference type="ARBA" id="ARBA00023110"/>
    </source>
</evidence>
<dbReference type="PANTHER" id="PTHR45625">
    <property type="entry name" value="PEPTIDYL-PROLYL CIS-TRANS ISOMERASE-RELATED"/>
    <property type="match status" value="1"/>
</dbReference>
<keyword evidence="7" id="KW-1185">Reference proteome</keyword>
<dbReference type="InterPro" id="IPR029000">
    <property type="entry name" value="Cyclophilin-like_dom_sf"/>
</dbReference>
<dbReference type="Ensembl" id="ENSMGAT00000032570.1">
    <property type="protein sequence ID" value="ENSMGAP00000023194.1"/>
    <property type="gene ID" value="ENSMGAG00000018469.1"/>
</dbReference>
<evidence type="ECO:0000259" key="5">
    <source>
        <dbReference type="PROSITE" id="PS50072"/>
    </source>
</evidence>
<comment type="function">
    <text evidence="3">PPIases accelerate the folding of proteins. It catalyzes the cis-trans isomerization of proline imidic peptide bonds in oligopeptides.</text>
</comment>
<feature type="region of interest" description="Disordered" evidence="4">
    <location>
        <begin position="63"/>
        <end position="106"/>
    </location>
</feature>
<reference evidence="6" key="2">
    <citation type="submission" date="2025-08" db="UniProtKB">
        <authorList>
            <consortium name="Ensembl"/>
        </authorList>
    </citation>
    <scope>IDENTIFICATION</scope>
</reference>
<dbReference type="Pfam" id="PF00160">
    <property type="entry name" value="Pro_isomerase"/>
    <property type="match status" value="1"/>
</dbReference>
<dbReference type="GO" id="GO:0071013">
    <property type="term" value="C:catalytic step 2 spliceosome"/>
    <property type="evidence" value="ECO:0007669"/>
    <property type="project" value="TreeGrafter"/>
</dbReference>
<evidence type="ECO:0000313" key="7">
    <source>
        <dbReference type="Proteomes" id="UP000001645"/>
    </source>
</evidence>
<dbReference type="PANTHER" id="PTHR45625:SF4">
    <property type="entry name" value="PEPTIDYLPROLYL ISOMERASE DOMAIN AND WD REPEAT-CONTAINING PROTEIN 1"/>
    <property type="match status" value="1"/>
</dbReference>
<dbReference type="PRINTS" id="PR00153">
    <property type="entry name" value="CSAPPISMRASE"/>
</dbReference>
<dbReference type="GeneTree" id="ENSGT00940000153189"/>
<keyword evidence="2 3" id="KW-0413">Isomerase</keyword>
<dbReference type="AlphaFoldDB" id="A0A803XUJ8"/>
<name>A0A803XUJ8_MELGA</name>
<comment type="catalytic activity">
    <reaction evidence="3">
        <text>[protein]-peptidylproline (omega=180) = [protein]-peptidylproline (omega=0)</text>
        <dbReference type="Rhea" id="RHEA:16237"/>
        <dbReference type="Rhea" id="RHEA-COMP:10747"/>
        <dbReference type="Rhea" id="RHEA-COMP:10748"/>
        <dbReference type="ChEBI" id="CHEBI:83833"/>
        <dbReference type="ChEBI" id="CHEBI:83834"/>
        <dbReference type="EC" id="5.2.1.8"/>
    </reaction>
</comment>
<proteinExistence type="inferred from homology"/>
<evidence type="ECO:0000256" key="2">
    <source>
        <dbReference type="ARBA" id="ARBA00023235"/>
    </source>
</evidence>
<sequence>MAAVPPDSWQPPTVSMETTMGTLVLELYWRHAPRTCKNFAELCRRGYYNGTRFHRIIRDFMVQGGDPTGTGEHRDPTAPPGTAGSSLSCHGDAGTLSPVMGTPGPI</sequence>
<dbReference type="PROSITE" id="PS00170">
    <property type="entry name" value="CSA_PPIASE_1"/>
    <property type="match status" value="1"/>
</dbReference>
<dbReference type="InParanoid" id="A0A803XUJ8"/>
<dbReference type="InterPro" id="IPR002130">
    <property type="entry name" value="Cyclophilin-type_PPIase_dom"/>
</dbReference>
<accession>A0A803XUJ8</accession>
<protein>
    <recommendedName>
        <fullName evidence="3">Peptidyl-prolyl cis-trans isomerase</fullName>
        <shortName evidence="3">PPIase</shortName>
        <ecNumber evidence="3">5.2.1.8</ecNumber>
    </recommendedName>
</protein>
<comment type="similarity">
    <text evidence="3">Belongs to the cyclophilin-type PPIase family.</text>
</comment>